<accession>A0A9K3DBR7</accession>
<gene>
    <name evidence="1" type="ORF">KIPB_015830</name>
</gene>
<keyword evidence="2" id="KW-1185">Reference proteome</keyword>
<dbReference type="EMBL" id="BDIP01009167">
    <property type="protein sequence ID" value="GIQ92192.1"/>
    <property type="molecule type" value="Genomic_DNA"/>
</dbReference>
<dbReference type="AlphaFoldDB" id="A0A9K3DBR7"/>
<reference evidence="1 2" key="1">
    <citation type="journal article" date="2018" name="PLoS ONE">
        <title>The draft genome of Kipferlia bialata reveals reductive genome evolution in fornicate parasites.</title>
        <authorList>
            <person name="Tanifuji G."/>
            <person name="Takabayashi S."/>
            <person name="Kume K."/>
            <person name="Takagi M."/>
            <person name="Nakayama T."/>
            <person name="Kamikawa R."/>
            <person name="Inagaki Y."/>
            <person name="Hashimoto T."/>
        </authorList>
    </citation>
    <scope>NUCLEOTIDE SEQUENCE [LARGE SCALE GENOMIC DNA]</scope>
    <source>
        <strain evidence="1">NY0173</strain>
    </source>
</reference>
<organism evidence="1 2">
    <name type="scientific">Kipferlia bialata</name>
    <dbReference type="NCBI Taxonomy" id="797122"/>
    <lineage>
        <taxon>Eukaryota</taxon>
        <taxon>Metamonada</taxon>
        <taxon>Carpediemonas-like organisms</taxon>
        <taxon>Kipferlia</taxon>
    </lineage>
</organism>
<feature type="non-terminal residue" evidence="1">
    <location>
        <position position="87"/>
    </location>
</feature>
<evidence type="ECO:0000313" key="1">
    <source>
        <dbReference type="EMBL" id="GIQ92192.1"/>
    </source>
</evidence>
<proteinExistence type="predicted"/>
<comment type="caution">
    <text evidence="1">The sequence shown here is derived from an EMBL/GenBank/DDBJ whole genome shotgun (WGS) entry which is preliminary data.</text>
</comment>
<sequence>LDRTRPRQALLFICEAMSIMTPKGNTLASTSCLALTRQLTTLLSKQIGKVPAGMDTDTVWTLTGKICSVLASVATLPSIPPHSGSAT</sequence>
<feature type="non-terminal residue" evidence="1">
    <location>
        <position position="1"/>
    </location>
</feature>
<dbReference type="Proteomes" id="UP000265618">
    <property type="component" value="Unassembled WGS sequence"/>
</dbReference>
<name>A0A9K3DBR7_9EUKA</name>
<evidence type="ECO:0000313" key="2">
    <source>
        <dbReference type="Proteomes" id="UP000265618"/>
    </source>
</evidence>
<protein>
    <submittedName>
        <fullName evidence="1">Uncharacterized protein</fullName>
    </submittedName>
</protein>